<evidence type="ECO:0000256" key="1">
    <source>
        <dbReference type="ARBA" id="ARBA00000439"/>
    </source>
</evidence>
<evidence type="ECO:0000256" key="8">
    <source>
        <dbReference type="ARBA" id="ARBA00031423"/>
    </source>
</evidence>
<dbReference type="Pfam" id="PF02446">
    <property type="entry name" value="Glyco_hydro_77"/>
    <property type="match status" value="1"/>
</dbReference>
<comment type="catalytic activity">
    <reaction evidence="1">
        <text>Transfers a segment of a (1-&gt;4)-alpha-D-glucan to a new position in an acceptor, which may be glucose or a (1-&gt;4)-alpha-D-glucan.</text>
        <dbReference type="EC" id="2.4.1.25"/>
    </reaction>
</comment>
<reference evidence="10 11" key="1">
    <citation type="submission" date="2020-04" db="EMBL/GenBank/DDBJ databases">
        <authorList>
            <person name="Liu S."/>
        </authorList>
    </citation>
    <scope>NUCLEOTIDE SEQUENCE [LARGE SCALE GENOMIC DNA]</scope>
    <source>
        <strain evidence="10 11">CGMCC 1.15091</strain>
    </source>
</reference>
<feature type="non-terminal residue" evidence="10">
    <location>
        <position position="153"/>
    </location>
</feature>
<dbReference type="Gene3D" id="3.20.20.80">
    <property type="entry name" value="Glycosidases"/>
    <property type="match status" value="1"/>
</dbReference>
<dbReference type="InterPro" id="IPR003385">
    <property type="entry name" value="Glyco_hydro_77"/>
</dbReference>
<dbReference type="InterPro" id="IPR017853">
    <property type="entry name" value="GH"/>
</dbReference>
<name>A0ABX1JQB4_9MICC</name>
<dbReference type="SUPFAM" id="SSF51445">
    <property type="entry name" value="(Trans)glycosidases"/>
    <property type="match status" value="1"/>
</dbReference>
<evidence type="ECO:0000256" key="7">
    <source>
        <dbReference type="ARBA" id="ARBA00023277"/>
    </source>
</evidence>
<evidence type="ECO:0000256" key="6">
    <source>
        <dbReference type="ARBA" id="ARBA00022679"/>
    </source>
</evidence>
<comment type="caution">
    <text evidence="10">The sequence shown here is derived from an EMBL/GenBank/DDBJ whole genome shotgun (WGS) entry which is preliminary data.</text>
</comment>
<dbReference type="PANTHER" id="PTHR32438:SF5">
    <property type="entry name" value="4-ALPHA-GLUCANOTRANSFERASE DPE1, CHLOROPLASTIC_AMYLOPLASTIC"/>
    <property type="match status" value="1"/>
</dbReference>
<dbReference type="Proteomes" id="UP000523795">
    <property type="component" value="Unassembled WGS sequence"/>
</dbReference>
<protein>
    <recommendedName>
        <fullName evidence="4">4-alpha-glucanotransferase</fullName>
        <ecNumber evidence="3">2.4.1.25</ecNumber>
    </recommendedName>
    <alternativeName>
        <fullName evidence="8">Amylomaltase</fullName>
    </alternativeName>
    <alternativeName>
        <fullName evidence="9">Disproportionating enzyme</fullName>
    </alternativeName>
</protein>
<sequence length="153" mass="17378">LAKAARRQNKDPERLDRDSSYAAKLEVLELLYQVRRSPARERAFRAFCREQGPGLEDFALWCALYEELGPGNPAWTDPDALGPAELEKWRPKLADRIGFHRWLQWICDEQLENAQRAALMSGMRLGLMHDLAVGTSRSGADAWTLREVLAPGM</sequence>
<keyword evidence="5" id="KW-0328">Glycosyltransferase</keyword>
<evidence type="ECO:0000256" key="3">
    <source>
        <dbReference type="ARBA" id="ARBA00012560"/>
    </source>
</evidence>
<keyword evidence="11" id="KW-1185">Reference proteome</keyword>
<evidence type="ECO:0000313" key="10">
    <source>
        <dbReference type="EMBL" id="NKX51443.1"/>
    </source>
</evidence>
<dbReference type="EC" id="2.4.1.25" evidence="3"/>
<evidence type="ECO:0000256" key="2">
    <source>
        <dbReference type="ARBA" id="ARBA00005684"/>
    </source>
</evidence>
<evidence type="ECO:0000256" key="9">
    <source>
        <dbReference type="ARBA" id="ARBA00031501"/>
    </source>
</evidence>
<dbReference type="PANTHER" id="PTHR32438">
    <property type="entry name" value="4-ALPHA-GLUCANOTRANSFERASE DPE1, CHLOROPLASTIC/AMYLOPLASTIC"/>
    <property type="match status" value="1"/>
</dbReference>
<dbReference type="EMBL" id="JAAZSR010000230">
    <property type="protein sequence ID" value="NKX51443.1"/>
    <property type="molecule type" value="Genomic_DNA"/>
</dbReference>
<evidence type="ECO:0000313" key="11">
    <source>
        <dbReference type="Proteomes" id="UP000523795"/>
    </source>
</evidence>
<feature type="non-terminal residue" evidence="10">
    <location>
        <position position="1"/>
    </location>
</feature>
<organism evidence="10 11">
    <name type="scientific">Arthrobacter deserti</name>
    <dbReference type="NCBI Taxonomy" id="1742687"/>
    <lineage>
        <taxon>Bacteria</taxon>
        <taxon>Bacillati</taxon>
        <taxon>Actinomycetota</taxon>
        <taxon>Actinomycetes</taxon>
        <taxon>Micrococcales</taxon>
        <taxon>Micrococcaceae</taxon>
        <taxon>Arthrobacter</taxon>
    </lineage>
</organism>
<keyword evidence="7" id="KW-0119">Carbohydrate metabolism</keyword>
<proteinExistence type="inferred from homology"/>
<keyword evidence="6" id="KW-0808">Transferase</keyword>
<comment type="similarity">
    <text evidence="2">Belongs to the disproportionating enzyme family.</text>
</comment>
<gene>
    <name evidence="10" type="ORF">HER39_12870</name>
</gene>
<evidence type="ECO:0000256" key="4">
    <source>
        <dbReference type="ARBA" id="ARBA00020295"/>
    </source>
</evidence>
<evidence type="ECO:0000256" key="5">
    <source>
        <dbReference type="ARBA" id="ARBA00022676"/>
    </source>
</evidence>
<accession>A0ABX1JQB4</accession>